<dbReference type="GO" id="GO:0003825">
    <property type="term" value="F:alpha,alpha-trehalose-phosphate synthase (UDP-forming) activity"/>
    <property type="evidence" value="ECO:0007669"/>
    <property type="project" value="TreeGrafter"/>
</dbReference>
<dbReference type="SUPFAM" id="SSF53756">
    <property type="entry name" value="UDP-Glycosyltransferase/glycogen phosphorylase"/>
    <property type="match status" value="1"/>
</dbReference>
<dbReference type="PANTHER" id="PTHR10788:SF106">
    <property type="entry name" value="BCDNA.GH08860"/>
    <property type="match status" value="1"/>
</dbReference>
<accession>A0A5S6QKJ6</accession>
<organism evidence="4 5">
    <name type="scientific">Trichuris muris</name>
    <name type="common">Mouse whipworm</name>
    <dbReference type="NCBI Taxonomy" id="70415"/>
    <lineage>
        <taxon>Eukaryota</taxon>
        <taxon>Metazoa</taxon>
        <taxon>Ecdysozoa</taxon>
        <taxon>Nematoda</taxon>
        <taxon>Enoplea</taxon>
        <taxon>Dorylaimia</taxon>
        <taxon>Trichinellida</taxon>
        <taxon>Trichuridae</taxon>
        <taxon>Trichuris</taxon>
    </lineage>
</organism>
<dbReference type="GO" id="GO:0005829">
    <property type="term" value="C:cytosol"/>
    <property type="evidence" value="ECO:0007669"/>
    <property type="project" value="TreeGrafter"/>
</dbReference>
<evidence type="ECO:0000256" key="1">
    <source>
        <dbReference type="ARBA" id="ARBA00005409"/>
    </source>
</evidence>
<sequence length="1164" mass="131989">MSCRQEKEGSISTSRAKRLGPPFIQSPQNVDSHDFEAIASTIHHLVKAIDPTCKLYSGTSEGRELVTCNNLYERATPILIECWTRKEGPFENAFLGLLLLLEHCLAFHLADLTCVSCFIQGLKDQIGDFLRDSYNNMAICDRVYNTAYCVVLMQQLTLYEVDCSTGILAIVFFKVPALKEVILTGCTRDGVPTWSSPTQRESEGALTDVRRDGSSAKTQKLLPEQEQEHLIAMSNAPPIKVKVEEGGEVQIQPGGGGLVTCCEPALRNNPNNVWLTCFRPSVPVVAPAGRGTAMPANHSDISHAMLVKNRVRDFCKHLYQLCIVPVPKQDYEKYYTGIANGLFWPAFHHLPEYIAQDYEDQVVLFDHWYAYMRVSFYFSVDALRKCNNVDFVWVHDYHLMLVAMIIRMYNPKIDTGFFLHIPFNPPKDFFVKYHPVATIILRALLSFRKLGFQTVRDAKRFIGYVQERLSGAVVVENTLTEKCVKTDDFLKFAYDQEIQATAATLRAQLMGDRRGKLFFSAERFDYTKGIRERLLALELYLDKYPERVEQDRFLQIAIINRTSVHSYKRYQEACMEIVRRIQRKFENEEKCPLIVITSGLPRKILVAHYMAMDVGVVTPLADGMNLVSKEMLTCNPNARIILSTGAGVESQLFEAGFYPEKGQRYYLRVEDVKNAEQFCNVLYTAAVEDQEEAGRQGRRLQEFIANNDIEKWRNDYLDPQWVDPCWECKNVATLDEFRNVAARIRILRKRMIGKLARGIGNRRRDWASIGNMLTSLLQSCPANALNKVAVQMSSSRVHLIDVSNEVVQLKTELKLSRMLPQADRNLHFNDLVHCLGKYTDLSKADFAEEVRKARMLVGRDVPFDLFVSSFYGTLTRRTSTAEMAQQPIHSTLAVTAFATQCTVHTVIISTEGLKRPGLLDDFLIDKKTIDFGGFMGQEWIFFSQHSETYSCLPFFQSAVQEQVNKVYKRICEVANAPENEIFSIIGGGIRLQVHCVAVPQQDCYGSIPMRDCNRWFSRVKETIAEIGDLPNHCEVQDDGTHISIRTKQAALERAFTKADGIAVYCEKMGINISEQRILMCGSSANDLPMLDYLLGRNAANVNVVWVVSNSRVRNAVEAMFEKYKSDRVALVSCPEVLLSALAEPLLADARTECLASRCDPENFK</sequence>
<dbReference type="Proteomes" id="UP000046395">
    <property type="component" value="Unassembled WGS sequence"/>
</dbReference>
<dbReference type="Pfam" id="PF00982">
    <property type="entry name" value="Glyco_transf_20"/>
    <property type="match status" value="1"/>
</dbReference>
<dbReference type="InterPro" id="IPR049063">
    <property type="entry name" value="T6PP_C"/>
</dbReference>
<feature type="domain" description="Trehalose-6-phosphate phosphatase C-terminal" evidence="3">
    <location>
        <begin position="866"/>
        <end position="1137"/>
    </location>
</feature>
<evidence type="ECO:0000256" key="2">
    <source>
        <dbReference type="SAM" id="MobiDB-lite"/>
    </source>
</evidence>
<dbReference type="GO" id="GO:0004805">
    <property type="term" value="F:trehalose-phosphatase activity"/>
    <property type="evidence" value="ECO:0007669"/>
    <property type="project" value="TreeGrafter"/>
</dbReference>
<feature type="region of interest" description="Disordered" evidence="2">
    <location>
        <begin position="1"/>
        <end position="27"/>
    </location>
</feature>
<dbReference type="Pfam" id="PF21141">
    <property type="entry name" value="T6PP_C"/>
    <property type="match status" value="1"/>
</dbReference>
<protein>
    <submittedName>
        <fullName evidence="5">Glyco_transf_20 domain-containing protein</fullName>
    </submittedName>
</protein>
<proteinExistence type="inferred from homology"/>
<dbReference type="WBParaSite" id="TMUE_2000007705.1">
    <property type="protein sequence ID" value="TMUE_2000007705.1"/>
    <property type="gene ID" value="WBGene00287469"/>
</dbReference>
<keyword evidence="4" id="KW-1185">Reference proteome</keyword>
<dbReference type="STRING" id="70415.A0A5S6QKJ6"/>
<reference evidence="5" key="1">
    <citation type="submission" date="2019-12" db="UniProtKB">
        <authorList>
            <consortium name="WormBaseParasite"/>
        </authorList>
    </citation>
    <scope>IDENTIFICATION</scope>
</reference>
<comment type="similarity">
    <text evidence="1">In the N-terminal section; belongs to the glycosyltransferase 20 family.</text>
</comment>
<dbReference type="PANTHER" id="PTHR10788">
    <property type="entry name" value="TREHALOSE-6-PHOSPHATE SYNTHASE"/>
    <property type="match status" value="1"/>
</dbReference>
<dbReference type="Gene3D" id="3.40.50.1000">
    <property type="entry name" value="HAD superfamily/HAD-like"/>
    <property type="match status" value="1"/>
</dbReference>
<dbReference type="AlphaFoldDB" id="A0A5S6QKJ6"/>
<name>A0A5S6QKJ6_TRIMR</name>
<dbReference type="Gene3D" id="3.30.70.3080">
    <property type="match status" value="1"/>
</dbReference>
<evidence type="ECO:0000259" key="3">
    <source>
        <dbReference type="Pfam" id="PF21141"/>
    </source>
</evidence>
<dbReference type="InterPro" id="IPR023214">
    <property type="entry name" value="HAD_sf"/>
</dbReference>
<evidence type="ECO:0000313" key="4">
    <source>
        <dbReference type="Proteomes" id="UP000046395"/>
    </source>
</evidence>
<evidence type="ECO:0000313" key="5">
    <source>
        <dbReference type="WBParaSite" id="TMUE_2000007705.1"/>
    </source>
</evidence>
<dbReference type="InterPro" id="IPR001830">
    <property type="entry name" value="Glyco_trans_20"/>
</dbReference>
<dbReference type="Gene3D" id="3.40.50.2000">
    <property type="entry name" value="Glycogen Phosphorylase B"/>
    <property type="match status" value="2"/>
</dbReference>
<dbReference type="GO" id="GO:0005992">
    <property type="term" value="P:trehalose biosynthetic process"/>
    <property type="evidence" value="ECO:0007669"/>
    <property type="project" value="InterPro"/>
</dbReference>